<dbReference type="AlphaFoldDB" id="A0A9P1BEC4"/>
<dbReference type="GO" id="GO:0016491">
    <property type="term" value="F:oxidoreductase activity"/>
    <property type="evidence" value="ECO:0007669"/>
    <property type="project" value="InterPro"/>
</dbReference>
<dbReference type="InterPro" id="IPR002942">
    <property type="entry name" value="S4_RNA-bd"/>
</dbReference>
<evidence type="ECO:0000313" key="6">
    <source>
        <dbReference type="EMBL" id="CAI3971908.1"/>
    </source>
</evidence>
<dbReference type="GO" id="GO:0003723">
    <property type="term" value="F:RNA binding"/>
    <property type="evidence" value="ECO:0007669"/>
    <property type="project" value="UniProtKB-KW"/>
</dbReference>
<dbReference type="Gene3D" id="3.40.50.80">
    <property type="entry name" value="Nucleotide-binding domain of ferredoxin-NADP reductase (FNR) module"/>
    <property type="match status" value="1"/>
</dbReference>
<comment type="caution">
    <text evidence="6">The sequence shown here is derived from an EMBL/GenBank/DDBJ whole genome shotgun (WGS) entry which is preliminary data.</text>
</comment>
<dbReference type="EMBL" id="CAMXCT010000001">
    <property type="protein sequence ID" value="CAI3971908.1"/>
    <property type="molecule type" value="Genomic_DNA"/>
</dbReference>
<feature type="domain" description="FAD-binding FR-type" evidence="5">
    <location>
        <begin position="349"/>
        <end position="453"/>
    </location>
</feature>
<dbReference type="Pfam" id="PF10418">
    <property type="entry name" value="DHODB_Fe-S_bind"/>
    <property type="match status" value="1"/>
</dbReference>
<dbReference type="SUPFAM" id="SSF55174">
    <property type="entry name" value="Alpha-L RNA-binding motif"/>
    <property type="match status" value="1"/>
</dbReference>
<feature type="compositionally biased region" description="Low complexity" evidence="4">
    <location>
        <begin position="304"/>
        <end position="318"/>
    </location>
</feature>
<dbReference type="Proteomes" id="UP001152797">
    <property type="component" value="Unassembled WGS sequence"/>
</dbReference>
<dbReference type="SUPFAM" id="SSF55120">
    <property type="entry name" value="Pseudouridine synthase"/>
    <property type="match status" value="1"/>
</dbReference>
<accession>A0A9P1BEC4</accession>
<protein>
    <submittedName>
        <fullName evidence="7">Uncharacterized RNA pseudouridine synthase Mb1738 (RNA pseudouridylate synthase) (RNA-uridine isomerase)</fullName>
    </submittedName>
</protein>
<evidence type="ECO:0000313" key="7">
    <source>
        <dbReference type="EMBL" id="CAL4759220.1"/>
    </source>
</evidence>
<dbReference type="InterPro" id="IPR017927">
    <property type="entry name" value="FAD-bd_FR_type"/>
</dbReference>
<dbReference type="Pfam" id="PF00970">
    <property type="entry name" value="FAD_binding_6"/>
    <property type="match status" value="1"/>
</dbReference>
<dbReference type="InterPro" id="IPR020103">
    <property type="entry name" value="PsdUridine_synth_cat_dom_sf"/>
</dbReference>
<dbReference type="PANTHER" id="PTHR47683">
    <property type="entry name" value="PSEUDOURIDINE SYNTHASE FAMILY PROTEIN-RELATED"/>
    <property type="match status" value="1"/>
</dbReference>
<dbReference type="Gene3D" id="3.30.70.1560">
    <property type="entry name" value="Alpha-L RNA-binding motif"/>
    <property type="match status" value="1"/>
</dbReference>
<dbReference type="Gene3D" id="3.30.70.580">
    <property type="entry name" value="Pseudouridine synthase I, catalytic domain, N-terminal subdomain"/>
    <property type="match status" value="1"/>
</dbReference>
<evidence type="ECO:0000313" key="8">
    <source>
        <dbReference type="Proteomes" id="UP001152797"/>
    </source>
</evidence>
<dbReference type="InterPro" id="IPR037117">
    <property type="entry name" value="Dihydroorotate_DH_ele_sf"/>
</dbReference>
<dbReference type="InterPro" id="IPR020094">
    <property type="entry name" value="TruA/RsuA/RluB/E/F_N"/>
</dbReference>
<dbReference type="InterPro" id="IPR018496">
    <property type="entry name" value="PsdUridine_synth_RsuA/RluB_CS"/>
</dbReference>
<dbReference type="PRINTS" id="PR00406">
    <property type="entry name" value="CYTB5RDTASE"/>
</dbReference>
<gene>
    <name evidence="6" type="ORF">C1SCF055_LOCUS498</name>
</gene>
<dbReference type="InterPro" id="IPR006145">
    <property type="entry name" value="PsdUridine_synth_RsuA/RluA"/>
</dbReference>
<organism evidence="6">
    <name type="scientific">Cladocopium goreaui</name>
    <dbReference type="NCBI Taxonomy" id="2562237"/>
    <lineage>
        <taxon>Eukaryota</taxon>
        <taxon>Sar</taxon>
        <taxon>Alveolata</taxon>
        <taxon>Dinophyceae</taxon>
        <taxon>Suessiales</taxon>
        <taxon>Symbiodiniaceae</taxon>
        <taxon>Cladocopium</taxon>
    </lineage>
</organism>
<keyword evidence="8" id="KW-1185">Reference proteome</keyword>
<dbReference type="Pfam" id="PF01479">
    <property type="entry name" value="S4"/>
    <property type="match status" value="1"/>
</dbReference>
<dbReference type="CDD" id="cd02870">
    <property type="entry name" value="PseudoU_synth_RsuA_like"/>
    <property type="match status" value="1"/>
</dbReference>
<dbReference type="PROSITE" id="PS01149">
    <property type="entry name" value="PSI_RSU"/>
    <property type="match status" value="1"/>
</dbReference>
<dbReference type="InterPro" id="IPR036986">
    <property type="entry name" value="S4_RNA-bd_sf"/>
</dbReference>
<dbReference type="InterPro" id="IPR019480">
    <property type="entry name" value="Dihydroorotate_DH_Fe-S-bd"/>
</dbReference>
<dbReference type="FunFam" id="3.10.290.10:FF:000003">
    <property type="entry name" value="Pseudouridine synthase"/>
    <property type="match status" value="1"/>
</dbReference>
<dbReference type="GO" id="GO:0006364">
    <property type="term" value="P:rRNA processing"/>
    <property type="evidence" value="ECO:0007669"/>
    <property type="project" value="UniProtKB-ARBA"/>
</dbReference>
<feature type="region of interest" description="Disordered" evidence="4">
    <location>
        <begin position="257"/>
        <end position="350"/>
    </location>
</feature>
<dbReference type="SMART" id="SM00363">
    <property type="entry name" value="S4"/>
    <property type="match status" value="1"/>
</dbReference>
<dbReference type="Gene3D" id="3.10.290.10">
    <property type="entry name" value="RNA-binding S4 domain"/>
    <property type="match status" value="1"/>
</dbReference>
<reference evidence="6" key="1">
    <citation type="submission" date="2022-10" db="EMBL/GenBank/DDBJ databases">
        <authorList>
            <person name="Chen Y."/>
            <person name="Dougan E. K."/>
            <person name="Chan C."/>
            <person name="Rhodes N."/>
            <person name="Thang M."/>
        </authorList>
    </citation>
    <scope>NUCLEOTIDE SEQUENCE</scope>
</reference>
<dbReference type="NCBIfam" id="TIGR00093">
    <property type="entry name" value="pseudouridine synthase"/>
    <property type="match status" value="1"/>
</dbReference>
<dbReference type="Gene3D" id="2.40.30.10">
    <property type="entry name" value="Translation factors"/>
    <property type="match status" value="1"/>
</dbReference>
<proteinExistence type="inferred from homology"/>
<comment type="similarity">
    <text evidence="1">Belongs to the pseudouridine synthase RsuA family.</text>
</comment>
<dbReference type="GO" id="GO:0009982">
    <property type="term" value="F:pseudouridine synthase activity"/>
    <property type="evidence" value="ECO:0007669"/>
    <property type="project" value="InterPro"/>
</dbReference>
<dbReference type="InterPro" id="IPR001433">
    <property type="entry name" value="OxRdtase_FAD/NAD-bd"/>
</dbReference>
<dbReference type="InterPro" id="IPR017938">
    <property type="entry name" value="Riboflavin_synthase-like_b-brl"/>
</dbReference>
<dbReference type="PROSITE" id="PS51384">
    <property type="entry name" value="FAD_FR"/>
    <property type="match status" value="1"/>
</dbReference>
<evidence type="ECO:0000256" key="2">
    <source>
        <dbReference type="ARBA" id="ARBA00023235"/>
    </source>
</evidence>
<feature type="compositionally biased region" description="Basic residues" evidence="4">
    <location>
        <begin position="324"/>
        <end position="334"/>
    </location>
</feature>
<keyword evidence="2 7" id="KW-0413">Isomerase</keyword>
<evidence type="ECO:0000256" key="4">
    <source>
        <dbReference type="SAM" id="MobiDB-lite"/>
    </source>
</evidence>
<dbReference type="Pfam" id="PF00849">
    <property type="entry name" value="PseudoU_synth_2"/>
    <property type="match status" value="1"/>
</dbReference>
<feature type="region of interest" description="Disordered" evidence="4">
    <location>
        <begin position="1"/>
        <end position="22"/>
    </location>
</feature>
<dbReference type="GO" id="GO:0001522">
    <property type="term" value="P:pseudouridine synthesis"/>
    <property type="evidence" value="ECO:0007669"/>
    <property type="project" value="InterPro"/>
</dbReference>
<dbReference type="SUPFAM" id="SSF52343">
    <property type="entry name" value="Ferredoxin reductase-like, C-terminal NADP-linked domain"/>
    <property type="match status" value="1"/>
</dbReference>
<dbReference type="InterPro" id="IPR050343">
    <property type="entry name" value="RsuA_PseudoU_synthase"/>
</dbReference>
<keyword evidence="3" id="KW-0694">RNA-binding</keyword>
<dbReference type="SUPFAM" id="SSF63380">
    <property type="entry name" value="Riboflavin synthase domain-like"/>
    <property type="match status" value="1"/>
</dbReference>
<dbReference type="InterPro" id="IPR039261">
    <property type="entry name" value="FNR_nucleotide-bd"/>
</dbReference>
<dbReference type="InterPro" id="IPR042092">
    <property type="entry name" value="PsdUridine_s_RsuA/RluB/E/F_cat"/>
</dbReference>
<dbReference type="EMBL" id="CAMXCT020000001">
    <property type="protein sequence ID" value="CAL1125283.1"/>
    <property type="molecule type" value="Genomic_DNA"/>
</dbReference>
<name>A0A9P1BEC4_9DINO</name>
<evidence type="ECO:0000259" key="5">
    <source>
        <dbReference type="PROSITE" id="PS51384"/>
    </source>
</evidence>
<dbReference type="EMBL" id="CAMXCT030000001">
    <property type="protein sequence ID" value="CAL4759220.1"/>
    <property type="molecule type" value="Genomic_DNA"/>
</dbReference>
<dbReference type="Gene3D" id="2.10.240.10">
    <property type="entry name" value="Dihydroorotate dehydrogenase, electron transfer subunit"/>
    <property type="match status" value="1"/>
</dbReference>
<dbReference type="CDD" id="cd06218">
    <property type="entry name" value="DHOD_e_trans"/>
    <property type="match status" value="1"/>
</dbReference>
<dbReference type="PROSITE" id="PS50889">
    <property type="entry name" value="S4"/>
    <property type="match status" value="1"/>
</dbReference>
<dbReference type="PANTHER" id="PTHR47683:SF2">
    <property type="entry name" value="RNA-BINDING S4 DOMAIN-CONTAINING PROTEIN"/>
    <property type="match status" value="1"/>
</dbReference>
<dbReference type="Pfam" id="PF00175">
    <property type="entry name" value="NAD_binding_1"/>
    <property type="match status" value="1"/>
</dbReference>
<reference evidence="7 8" key="2">
    <citation type="submission" date="2024-05" db="EMBL/GenBank/DDBJ databases">
        <authorList>
            <person name="Chen Y."/>
            <person name="Shah S."/>
            <person name="Dougan E. K."/>
            <person name="Thang M."/>
            <person name="Chan C."/>
        </authorList>
    </citation>
    <scope>NUCLEOTIDE SEQUENCE [LARGE SCALE GENOMIC DNA]</scope>
</reference>
<dbReference type="CDD" id="cd00165">
    <property type="entry name" value="S4"/>
    <property type="match status" value="1"/>
</dbReference>
<dbReference type="OrthoDB" id="440619at2759"/>
<dbReference type="InterPro" id="IPR008333">
    <property type="entry name" value="Cbr1-like_FAD-bd_dom"/>
</dbReference>
<dbReference type="InterPro" id="IPR000748">
    <property type="entry name" value="PsdUridine_synth_RsuA/RluB/E/F"/>
</dbReference>
<sequence length="626" mass="67387">MAQRRKKNAPPPGKPSDAAQGQRLQKVLAAAGIASRRACEEYIVAGRVTVDGEIVTELGTRVDPQEQDIAVDGVRLRRPKLVYYAVNKPVGIVSTNSDPSGRPRVIDLVPAQGQRLFTVGRLDKSSEGLILVTNDGELAQRLTHPQYEVEKTYDVVVAGDLSPAQAKEVERGVYLSDGLAQVAGLKIKNRGPKSTRLQMILREGRNREIRRVLARVGHKVLQLRRVRIAGLSLGDLQPSEFRQLNAGEVSMLRRSVHRAAADAAPSDARRRKRPAKKSAASSEERPRSGAPGSGAGRKKGSAGSGRKNSASTGGRPSTGSGGKKGGKGRPKKSKTPGGRPAKGKGRNKAIQLTTTIEQNERIAHDTYRLRFECPETARRILPGQFVMIRLAGFDDPLLGRPLALYEVINDDAGQPRAIDVVYLVMGKLTSRLAQCQPGQPLEVWGPLGNGFTPQPTEHLVMVAGGIGQTPFLAVAAEYLGKQSFGDPARACPAAKQVTLCYGARRADLLAGVEDFRNLGVDVRISTDDGSAGHHGLVTDLLSEILGNRESGVRVLTCGPEPMLQAVADVTELFETPCQVSLETPMACGMGICFSCVAKVRDTDGEWDYRRTCVEGPVFDARSIVFD</sequence>
<evidence type="ECO:0000256" key="3">
    <source>
        <dbReference type="PROSITE-ProRule" id="PRU00182"/>
    </source>
</evidence>
<evidence type="ECO:0000256" key="1">
    <source>
        <dbReference type="ARBA" id="ARBA00008348"/>
    </source>
</evidence>